<organism evidence="1 2">
    <name type="scientific">Dermacentor silvarum</name>
    <name type="common">Tick</name>
    <dbReference type="NCBI Taxonomy" id="543639"/>
    <lineage>
        <taxon>Eukaryota</taxon>
        <taxon>Metazoa</taxon>
        <taxon>Ecdysozoa</taxon>
        <taxon>Arthropoda</taxon>
        <taxon>Chelicerata</taxon>
        <taxon>Arachnida</taxon>
        <taxon>Acari</taxon>
        <taxon>Parasitiformes</taxon>
        <taxon>Ixodida</taxon>
        <taxon>Ixodoidea</taxon>
        <taxon>Ixodidae</taxon>
        <taxon>Rhipicephalinae</taxon>
        <taxon>Dermacentor</taxon>
    </lineage>
</organism>
<dbReference type="Proteomes" id="UP000821865">
    <property type="component" value="Chromosome 9"/>
</dbReference>
<name>A0ACB8C4G2_DERSI</name>
<gene>
    <name evidence="1" type="ORF">HPB49_016382</name>
</gene>
<reference evidence="1" key="1">
    <citation type="submission" date="2020-05" db="EMBL/GenBank/DDBJ databases">
        <title>Large-scale comparative analyses of tick genomes elucidate their genetic diversity and vector capacities.</title>
        <authorList>
            <person name="Jia N."/>
            <person name="Wang J."/>
            <person name="Shi W."/>
            <person name="Du L."/>
            <person name="Sun Y."/>
            <person name="Zhan W."/>
            <person name="Jiang J."/>
            <person name="Wang Q."/>
            <person name="Zhang B."/>
            <person name="Ji P."/>
            <person name="Sakyi L.B."/>
            <person name="Cui X."/>
            <person name="Yuan T."/>
            <person name="Jiang B."/>
            <person name="Yang W."/>
            <person name="Lam T.T.-Y."/>
            <person name="Chang Q."/>
            <person name="Ding S."/>
            <person name="Wang X."/>
            <person name="Zhu J."/>
            <person name="Ruan X."/>
            <person name="Zhao L."/>
            <person name="Wei J."/>
            <person name="Que T."/>
            <person name="Du C."/>
            <person name="Cheng J."/>
            <person name="Dai P."/>
            <person name="Han X."/>
            <person name="Huang E."/>
            <person name="Gao Y."/>
            <person name="Liu J."/>
            <person name="Shao H."/>
            <person name="Ye R."/>
            <person name="Li L."/>
            <person name="Wei W."/>
            <person name="Wang X."/>
            <person name="Wang C."/>
            <person name="Yang T."/>
            <person name="Huo Q."/>
            <person name="Li W."/>
            <person name="Guo W."/>
            <person name="Chen H."/>
            <person name="Zhou L."/>
            <person name="Ni X."/>
            <person name="Tian J."/>
            <person name="Zhou Y."/>
            <person name="Sheng Y."/>
            <person name="Liu T."/>
            <person name="Pan Y."/>
            <person name="Xia L."/>
            <person name="Li J."/>
            <person name="Zhao F."/>
            <person name="Cao W."/>
        </authorList>
    </citation>
    <scope>NUCLEOTIDE SEQUENCE</scope>
    <source>
        <strain evidence="1">Dsil-2018</strain>
    </source>
</reference>
<evidence type="ECO:0000313" key="2">
    <source>
        <dbReference type="Proteomes" id="UP000821865"/>
    </source>
</evidence>
<dbReference type="EMBL" id="CM023478">
    <property type="protein sequence ID" value="KAH7933732.1"/>
    <property type="molecule type" value="Genomic_DNA"/>
</dbReference>
<accession>A0ACB8C4G2</accession>
<protein>
    <submittedName>
        <fullName evidence="1">Uncharacterized protein</fullName>
    </submittedName>
</protein>
<sequence>MSLGPGQRRPAPTARVMGFNLTPEKSREHSDGGEPAAVSGKHGLRQAIEEVRAMERDIKSKEMELTDCKEALKAKASRVYSLARELMEVKNSMKEMEQRCKANERRVAELELAVEDATVSYQDLLKKLTESKCQSKMQFLVEEHSNVLSERASLECQLKEEKDERALLDACLRKLAESLCAQLDLNNMSTLAVIEATGNALQQLIHECGSLRDKEALNDSTITALTAEKDALAAEKQALGEKLKDLHELQENNQRLEEELKVQANVKKEMIKDFRESQHKLLDYFEQLERETATTLSTLDKRSYDLLAGALGGRSDISNAMFRLRHISNRVSELDNECVQKEMELQRLNGVCANNASTIEVLKAENERLYDGVNNFEQLAQGNADDLAEAQREIASLKEALAAAEMEAVPVEEREKAALLLLEKETQVSQLEEKLKVDVDRLSTCLQKVRLHGGEVME</sequence>
<keyword evidence="2" id="KW-1185">Reference proteome</keyword>
<comment type="caution">
    <text evidence="1">The sequence shown here is derived from an EMBL/GenBank/DDBJ whole genome shotgun (WGS) entry which is preliminary data.</text>
</comment>
<evidence type="ECO:0000313" key="1">
    <source>
        <dbReference type="EMBL" id="KAH7933732.1"/>
    </source>
</evidence>
<proteinExistence type="predicted"/>